<accession>A0ABR2VD70</accession>
<protein>
    <submittedName>
        <fullName evidence="1">Uncharacterized protein</fullName>
    </submittedName>
</protein>
<dbReference type="EMBL" id="JARVKF010000035">
    <property type="protein sequence ID" value="KAK9424558.1"/>
    <property type="molecule type" value="Genomic_DNA"/>
</dbReference>
<dbReference type="Pfam" id="PF11927">
    <property type="entry name" value="HODM_asu-like"/>
    <property type="match status" value="1"/>
</dbReference>
<organism evidence="1 2">
    <name type="scientific">Seiridium unicorne</name>
    <dbReference type="NCBI Taxonomy" id="138068"/>
    <lineage>
        <taxon>Eukaryota</taxon>
        <taxon>Fungi</taxon>
        <taxon>Dikarya</taxon>
        <taxon>Ascomycota</taxon>
        <taxon>Pezizomycotina</taxon>
        <taxon>Sordariomycetes</taxon>
        <taxon>Xylariomycetidae</taxon>
        <taxon>Amphisphaeriales</taxon>
        <taxon>Sporocadaceae</taxon>
        <taxon>Seiridium</taxon>
    </lineage>
</organism>
<sequence>MSAEVPRTLNLTEPRWPDALADFGASISPEIWNVILIGLFCLAGASWIAKSFLVKYWGTGRRPSTEQFDCMGPIHGLDALKLDQARPERIYKFADKYNLTMGLRRTDINWITRMDQQYRERIEERKKILLQYPGALGCVDMAVEMVNELYTFMFAHYLPKRYPTMFRLDTKTSTCHNIVLDERVPLTPPADCIEALRHIALAVDEDFLMLLPSPDGDSYTLQAFVWLYPVGFDPQSKLGMKLRDVHTPVPGYKKHLEMSMDRYFARLAPDSVVNRVNWAVATNSSLCERGEYHLHDDSQVPTDTKVDLDDTWVRCELQTLFALPKTGARILSVHLYLYPIQEIKDVGLAEDMCRAIDGYGDGNVPQFSRYKRIPVWGEKVKEFLRS</sequence>
<comment type="caution">
    <text evidence="1">The sequence shown here is derived from an EMBL/GenBank/DDBJ whole genome shotgun (WGS) entry which is preliminary data.</text>
</comment>
<reference evidence="1 2" key="1">
    <citation type="journal article" date="2024" name="J. Plant Pathol.">
        <title>Sequence and assembly of the genome of Seiridium unicorne, isolate CBS 538.82, causal agent of cypress canker disease.</title>
        <authorList>
            <person name="Scali E."/>
            <person name="Rocca G.D."/>
            <person name="Danti R."/>
            <person name="Garbelotto M."/>
            <person name="Barberini S."/>
            <person name="Baroncelli R."/>
            <person name="Emiliani G."/>
        </authorList>
    </citation>
    <scope>NUCLEOTIDE SEQUENCE [LARGE SCALE GENOMIC DNA]</scope>
    <source>
        <strain evidence="1 2">BM-138-508</strain>
    </source>
</reference>
<keyword evidence="2" id="KW-1185">Reference proteome</keyword>
<evidence type="ECO:0000313" key="2">
    <source>
        <dbReference type="Proteomes" id="UP001408356"/>
    </source>
</evidence>
<name>A0ABR2VD70_9PEZI</name>
<evidence type="ECO:0000313" key="1">
    <source>
        <dbReference type="EMBL" id="KAK9424558.1"/>
    </source>
</evidence>
<proteinExistence type="predicted"/>
<gene>
    <name evidence="1" type="ORF">SUNI508_03434</name>
</gene>
<dbReference type="Proteomes" id="UP001408356">
    <property type="component" value="Unassembled WGS sequence"/>
</dbReference>
<dbReference type="InterPro" id="IPR021848">
    <property type="entry name" value="HODM_asu-like"/>
</dbReference>